<evidence type="ECO:0000313" key="2">
    <source>
        <dbReference type="EMBL" id="NLW35570.1"/>
    </source>
</evidence>
<reference evidence="2" key="1">
    <citation type="journal article" date="2020" name="Biotechnol. Biofuels">
        <title>New insights from the biogas microbiome by comprehensive genome-resolved metagenomics of nearly 1600 species originating from multiple anaerobic digesters.</title>
        <authorList>
            <person name="Campanaro S."/>
            <person name="Treu L."/>
            <person name="Rodriguez-R L.M."/>
            <person name="Kovalovszki A."/>
            <person name="Ziels R.M."/>
            <person name="Maus I."/>
            <person name="Zhu X."/>
            <person name="Kougias P.G."/>
            <person name="Basile A."/>
            <person name="Luo G."/>
            <person name="Schluter A."/>
            <person name="Konstantinidis K.T."/>
            <person name="Angelidaki I."/>
        </authorList>
    </citation>
    <scope>NUCLEOTIDE SEQUENCE</scope>
    <source>
        <strain evidence="2">AS06rmzACSIP_7</strain>
    </source>
</reference>
<dbReference type="InterPro" id="IPR013022">
    <property type="entry name" value="Xyl_isomerase-like_TIM-brl"/>
</dbReference>
<evidence type="ECO:0000313" key="3">
    <source>
        <dbReference type="Proteomes" id="UP000777265"/>
    </source>
</evidence>
<dbReference type="InterPro" id="IPR036237">
    <property type="entry name" value="Xyl_isomerase-like_sf"/>
</dbReference>
<dbReference type="STRING" id="909663.GCA_000512235_01238"/>
<comment type="caution">
    <text evidence="2">The sequence shown here is derived from an EMBL/GenBank/DDBJ whole genome shotgun (WGS) entry which is preliminary data.</text>
</comment>
<proteinExistence type="predicted"/>
<name>A0A351U757_9BACT</name>
<dbReference type="GO" id="GO:0016853">
    <property type="term" value="F:isomerase activity"/>
    <property type="evidence" value="ECO:0007669"/>
    <property type="project" value="UniProtKB-KW"/>
</dbReference>
<dbReference type="SUPFAM" id="SSF51658">
    <property type="entry name" value="Xylose isomerase-like"/>
    <property type="match status" value="1"/>
</dbReference>
<evidence type="ECO:0000259" key="1">
    <source>
        <dbReference type="Pfam" id="PF01261"/>
    </source>
</evidence>
<feature type="domain" description="Xylose isomerase-like TIM barrel" evidence="1">
    <location>
        <begin position="21"/>
        <end position="236"/>
    </location>
</feature>
<dbReference type="AlphaFoldDB" id="A0A351U757"/>
<accession>A0A351U757</accession>
<dbReference type="PANTHER" id="PTHR12110:SF21">
    <property type="entry name" value="XYLOSE ISOMERASE-LIKE TIM BARREL DOMAIN-CONTAINING PROTEIN"/>
    <property type="match status" value="1"/>
</dbReference>
<sequence>MKVLFSTGCLFYLPMRDIFLLAKEAGFDGCELVIDGRFNDSRHIDVMLECLDILPVYSIHAPFMKMHAWGNEAYSLMRSVEIAKLVGTKLVGFHPPNWFSMEIAFFQWFRKVQDFQKKLGGEGVVVAIENMPRIGKRLMLAPYVLNDFEDLIEFGVKRNLFFTFDTTHLATFGGDIIVAFLSFLKTSRLKNIHLSDYSDYRSHLFPGNGELPVVKLLNTAARLGYDGMVTLEVSPYELPRTRECLKRMLRYQVAFLNIHLQRVGNG</sequence>
<dbReference type="Gene3D" id="3.20.20.150">
    <property type="entry name" value="Divalent-metal-dependent TIM barrel enzymes"/>
    <property type="match status" value="1"/>
</dbReference>
<keyword evidence="2" id="KW-0413">Isomerase</keyword>
<reference evidence="2" key="2">
    <citation type="submission" date="2020-01" db="EMBL/GenBank/DDBJ databases">
        <authorList>
            <person name="Campanaro S."/>
        </authorList>
    </citation>
    <scope>NUCLEOTIDE SEQUENCE</scope>
    <source>
        <strain evidence="2">AS06rmzACSIP_7</strain>
    </source>
</reference>
<dbReference type="EMBL" id="JAAYEE010000142">
    <property type="protein sequence ID" value="NLW35570.1"/>
    <property type="molecule type" value="Genomic_DNA"/>
</dbReference>
<dbReference type="Proteomes" id="UP000777265">
    <property type="component" value="Unassembled WGS sequence"/>
</dbReference>
<dbReference type="InterPro" id="IPR050312">
    <property type="entry name" value="IolE/XylAMocC-like"/>
</dbReference>
<dbReference type="Pfam" id="PF01261">
    <property type="entry name" value="AP_endonuc_2"/>
    <property type="match status" value="1"/>
</dbReference>
<protein>
    <submittedName>
        <fullName evidence="2">Sugar phosphate isomerase/epimerase</fullName>
    </submittedName>
</protein>
<organism evidence="2 3">
    <name type="scientific">Syntrophorhabdus aromaticivorans</name>
    <dbReference type="NCBI Taxonomy" id="328301"/>
    <lineage>
        <taxon>Bacteria</taxon>
        <taxon>Pseudomonadati</taxon>
        <taxon>Thermodesulfobacteriota</taxon>
        <taxon>Syntrophorhabdia</taxon>
        <taxon>Syntrophorhabdales</taxon>
        <taxon>Syntrophorhabdaceae</taxon>
        <taxon>Syntrophorhabdus</taxon>
    </lineage>
</organism>
<gene>
    <name evidence="2" type="ORF">GXY80_08850</name>
</gene>
<dbReference type="PANTHER" id="PTHR12110">
    <property type="entry name" value="HYDROXYPYRUVATE ISOMERASE"/>
    <property type="match status" value="1"/>
</dbReference>